<keyword evidence="2" id="KW-0808">Transferase</keyword>
<evidence type="ECO:0000313" key="2">
    <source>
        <dbReference type="EMBL" id="PIV25361.1"/>
    </source>
</evidence>
<accession>A0A2M7CI90</accession>
<proteinExistence type="predicted"/>
<organism evidence="2 3">
    <name type="scientific">Candidatus Berkelbacteria bacterium CG03_land_8_20_14_0_80_40_36</name>
    <dbReference type="NCBI Taxonomy" id="1974509"/>
    <lineage>
        <taxon>Bacteria</taxon>
        <taxon>Candidatus Berkelbacteria</taxon>
    </lineage>
</organism>
<dbReference type="InterPro" id="IPR043519">
    <property type="entry name" value="NT_sf"/>
</dbReference>
<evidence type="ECO:0000313" key="3">
    <source>
        <dbReference type="Proteomes" id="UP000229966"/>
    </source>
</evidence>
<dbReference type="CDD" id="cd05403">
    <property type="entry name" value="NT_KNTase_like"/>
    <property type="match status" value="1"/>
</dbReference>
<dbReference type="Proteomes" id="UP000229966">
    <property type="component" value="Unassembled WGS sequence"/>
</dbReference>
<protein>
    <submittedName>
        <fullName evidence="2">Nucleotidyltransferase domain-containing protein</fullName>
    </submittedName>
</protein>
<name>A0A2M7CI90_9BACT</name>
<dbReference type="Gene3D" id="3.30.460.10">
    <property type="entry name" value="Beta Polymerase, domain 2"/>
    <property type="match status" value="1"/>
</dbReference>
<sequence length="105" mass="12128">MKLEHLDQKKLAQDLMGIIGRHLDLAKYQVFFFGSRVTGKSNERSDIDVGIKGKKPIEQTIFSRIKADIDNIRTLYKIDIVDFSDVSNVFKKIAKEKIEIIYPKD</sequence>
<feature type="domain" description="Polymerase beta nucleotidyltransferase" evidence="1">
    <location>
        <begin position="30"/>
        <end position="104"/>
    </location>
</feature>
<gene>
    <name evidence="2" type="ORF">COS38_02005</name>
</gene>
<dbReference type="Pfam" id="PF18765">
    <property type="entry name" value="Polbeta"/>
    <property type="match status" value="1"/>
</dbReference>
<comment type="caution">
    <text evidence="2">The sequence shown here is derived from an EMBL/GenBank/DDBJ whole genome shotgun (WGS) entry which is preliminary data.</text>
</comment>
<dbReference type="AlphaFoldDB" id="A0A2M7CI90"/>
<dbReference type="InterPro" id="IPR041633">
    <property type="entry name" value="Polbeta"/>
</dbReference>
<dbReference type="SUPFAM" id="SSF81301">
    <property type="entry name" value="Nucleotidyltransferase"/>
    <property type="match status" value="1"/>
</dbReference>
<evidence type="ECO:0000259" key="1">
    <source>
        <dbReference type="Pfam" id="PF18765"/>
    </source>
</evidence>
<reference evidence="3" key="1">
    <citation type="submission" date="2017-09" db="EMBL/GenBank/DDBJ databases">
        <title>Depth-based differentiation of microbial function through sediment-hosted aquifers and enrichment of novel symbionts in the deep terrestrial subsurface.</title>
        <authorList>
            <person name="Probst A.J."/>
            <person name="Ladd B."/>
            <person name="Jarett J.K."/>
            <person name="Geller-Mcgrath D.E."/>
            <person name="Sieber C.M.K."/>
            <person name="Emerson J.B."/>
            <person name="Anantharaman K."/>
            <person name="Thomas B.C."/>
            <person name="Malmstrom R."/>
            <person name="Stieglmeier M."/>
            <person name="Klingl A."/>
            <person name="Woyke T."/>
            <person name="Ryan C.M."/>
            <person name="Banfield J.F."/>
        </authorList>
    </citation>
    <scope>NUCLEOTIDE SEQUENCE [LARGE SCALE GENOMIC DNA]</scope>
</reference>
<dbReference type="EMBL" id="PEUM01000057">
    <property type="protein sequence ID" value="PIV25361.1"/>
    <property type="molecule type" value="Genomic_DNA"/>
</dbReference>
<dbReference type="GO" id="GO:0016740">
    <property type="term" value="F:transferase activity"/>
    <property type="evidence" value="ECO:0007669"/>
    <property type="project" value="UniProtKB-KW"/>
</dbReference>